<reference evidence="2 3" key="1">
    <citation type="submission" date="2020-08" db="EMBL/GenBank/DDBJ databases">
        <title>Genome public.</title>
        <authorList>
            <person name="Liu C."/>
            <person name="Sun Q."/>
        </authorList>
    </citation>
    <scope>NUCLEOTIDE SEQUENCE [LARGE SCALE GENOMIC DNA]</scope>
    <source>
        <strain evidence="2 3">New-7</strain>
    </source>
</reference>
<dbReference type="CDD" id="cd00016">
    <property type="entry name" value="ALP_like"/>
    <property type="match status" value="1"/>
</dbReference>
<dbReference type="EMBL" id="JACOOK010000001">
    <property type="protein sequence ID" value="MBC5615598.1"/>
    <property type="molecule type" value="Genomic_DNA"/>
</dbReference>
<dbReference type="RefSeq" id="WP_101570868.1">
    <property type="nucleotide sequence ID" value="NZ_JACOOK010000001.1"/>
</dbReference>
<dbReference type="SUPFAM" id="SSF53649">
    <property type="entry name" value="Alkaline phosphatase-like"/>
    <property type="match status" value="1"/>
</dbReference>
<dbReference type="InterPro" id="IPR017850">
    <property type="entry name" value="Alkaline_phosphatase_core_sf"/>
</dbReference>
<feature type="chain" id="PRO_5046304171" evidence="1">
    <location>
        <begin position="22"/>
        <end position="302"/>
    </location>
</feature>
<keyword evidence="3" id="KW-1185">Reference proteome</keyword>
<dbReference type="Pfam" id="PF01663">
    <property type="entry name" value="Phosphodiest"/>
    <property type="match status" value="2"/>
</dbReference>
<evidence type="ECO:0000313" key="3">
    <source>
        <dbReference type="Proteomes" id="UP000636891"/>
    </source>
</evidence>
<evidence type="ECO:0000313" key="2">
    <source>
        <dbReference type="EMBL" id="MBC5615598.1"/>
    </source>
</evidence>
<keyword evidence="1" id="KW-0732">Signal</keyword>
<dbReference type="PANTHER" id="PTHR10151:SF120">
    <property type="entry name" value="BIS(5'-ADENOSYL)-TRIPHOSPHATASE"/>
    <property type="match status" value="1"/>
</dbReference>
<protein>
    <submittedName>
        <fullName evidence="2">Alkaline phosphatase</fullName>
    </submittedName>
</protein>
<dbReference type="Gene3D" id="3.40.720.10">
    <property type="entry name" value="Alkaline Phosphatase, subunit A"/>
    <property type="match status" value="2"/>
</dbReference>
<proteinExistence type="predicted"/>
<dbReference type="InterPro" id="IPR002591">
    <property type="entry name" value="Phosphodiest/P_Trfase"/>
</dbReference>
<sequence length="302" mass="32786">MRKITLLLLVIATASLTGAVAKGKKCEAQKAKYVVLIGSDGFSSDVVRAHPGAFPNIEALMKNGSYTLERRSVLPSSSAVNWASMLMGAGPELHGYTTWGSQVPDLPSRVIGKYGLFPGICGAIRDARPDAVMACGYNWPTIGCLYEQKAVNINSNVPSDPALADSMCLYIGREKPLFTFIAFGEPDETGHRCGWESDEYFEMCKQIDGYVGKIMETLEKNDMKDDAIVFFTADHGGTGKGHGGISMKEMETPFVVCGKGIKQGHEIPESVMVFDCAPTIGHIFSIDQPQVWIGRPVMSVFE</sequence>
<name>A0ABR7CIW5_9BACT</name>
<evidence type="ECO:0000256" key="1">
    <source>
        <dbReference type="SAM" id="SignalP"/>
    </source>
</evidence>
<dbReference type="Proteomes" id="UP000636891">
    <property type="component" value="Unassembled WGS sequence"/>
</dbReference>
<dbReference type="PANTHER" id="PTHR10151">
    <property type="entry name" value="ECTONUCLEOTIDE PYROPHOSPHATASE/PHOSPHODIESTERASE"/>
    <property type="match status" value="1"/>
</dbReference>
<comment type="caution">
    <text evidence="2">The sequence shown here is derived from an EMBL/GenBank/DDBJ whole genome shotgun (WGS) entry which is preliminary data.</text>
</comment>
<feature type="signal peptide" evidence="1">
    <location>
        <begin position="1"/>
        <end position="21"/>
    </location>
</feature>
<organism evidence="2 3">
    <name type="scientific">Alistipes hominis</name>
    <dbReference type="NCBI Taxonomy" id="2763015"/>
    <lineage>
        <taxon>Bacteria</taxon>
        <taxon>Pseudomonadati</taxon>
        <taxon>Bacteroidota</taxon>
        <taxon>Bacteroidia</taxon>
        <taxon>Bacteroidales</taxon>
        <taxon>Rikenellaceae</taxon>
        <taxon>Alistipes</taxon>
    </lineage>
</organism>
<gene>
    <name evidence="2" type="ORF">H8S08_01010</name>
</gene>
<accession>A0ABR7CIW5</accession>